<organism evidence="11 12">
    <name type="scientific">Halobacterium jilantaiense</name>
    <dbReference type="NCBI Taxonomy" id="355548"/>
    <lineage>
        <taxon>Archaea</taxon>
        <taxon>Methanobacteriati</taxon>
        <taxon>Methanobacteriota</taxon>
        <taxon>Stenosarchaea group</taxon>
        <taxon>Halobacteria</taxon>
        <taxon>Halobacteriales</taxon>
        <taxon>Halobacteriaceae</taxon>
        <taxon>Halobacterium</taxon>
    </lineage>
</organism>
<keyword evidence="2" id="KW-1003">Cell membrane</keyword>
<dbReference type="EMBL" id="FOJA01000001">
    <property type="protein sequence ID" value="SEW03064.1"/>
    <property type="molecule type" value="Genomic_DNA"/>
</dbReference>
<evidence type="ECO:0000256" key="3">
    <source>
        <dbReference type="ARBA" id="ARBA00022692"/>
    </source>
</evidence>
<dbReference type="GO" id="GO:0005886">
    <property type="term" value="C:plasma membrane"/>
    <property type="evidence" value="ECO:0007669"/>
    <property type="project" value="UniProtKB-SubCell"/>
</dbReference>
<evidence type="ECO:0000313" key="12">
    <source>
        <dbReference type="Proteomes" id="UP000198518"/>
    </source>
</evidence>
<name>A0A1I0NPD4_9EURY</name>
<dbReference type="SMART" id="SM00116">
    <property type="entry name" value="CBS"/>
    <property type="match status" value="2"/>
</dbReference>
<accession>A0A1I0NPD4</accession>
<evidence type="ECO:0000256" key="5">
    <source>
        <dbReference type="ARBA" id="ARBA00022989"/>
    </source>
</evidence>
<protein>
    <submittedName>
        <fullName evidence="11">Hemolysin, contains CBS domains</fullName>
    </submittedName>
</protein>
<evidence type="ECO:0000256" key="4">
    <source>
        <dbReference type="ARBA" id="ARBA00022737"/>
    </source>
</evidence>
<comment type="subcellular location">
    <subcellularLocation>
        <location evidence="1">Cell membrane</location>
        <topology evidence="1">Multi-pass membrane protein</topology>
    </subcellularLocation>
</comment>
<dbReference type="InterPro" id="IPR044751">
    <property type="entry name" value="Ion_transp-like_CBS"/>
</dbReference>
<dbReference type="InterPro" id="IPR051676">
    <property type="entry name" value="UPF0053_domain"/>
</dbReference>
<dbReference type="Gene3D" id="3.10.580.10">
    <property type="entry name" value="CBS-domain"/>
    <property type="match status" value="1"/>
</dbReference>
<feature type="transmembrane region" description="Helical" evidence="8">
    <location>
        <begin position="61"/>
        <end position="83"/>
    </location>
</feature>
<reference evidence="11 12" key="1">
    <citation type="submission" date="2016-10" db="EMBL/GenBank/DDBJ databases">
        <authorList>
            <person name="de Groot N.N."/>
        </authorList>
    </citation>
    <scope>NUCLEOTIDE SEQUENCE [LARGE SCALE GENOMIC DNA]</scope>
    <source>
        <strain evidence="11 12">CGMCC 1.5337</strain>
    </source>
</reference>
<feature type="transmembrane region" description="Helical" evidence="8">
    <location>
        <begin position="89"/>
        <end position="116"/>
    </location>
</feature>
<dbReference type="AlphaFoldDB" id="A0A1I0NPD4"/>
<dbReference type="PROSITE" id="PS51371">
    <property type="entry name" value="CBS"/>
    <property type="match status" value="1"/>
</dbReference>
<dbReference type="PANTHER" id="PTHR43099">
    <property type="entry name" value="UPF0053 PROTEIN YRKA"/>
    <property type="match status" value="1"/>
</dbReference>
<dbReference type="PROSITE" id="PS51846">
    <property type="entry name" value="CNNM"/>
    <property type="match status" value="1"/>
</dbReference>
<evidence type="ECO:0000256" key="2">
    <source>
        <dbReference type="ARBA" id="ARBA00022475"/>
    </source>
</evidence>
<evidence type="ECO:0000313" key="11">
    <source>
        <dbReference type="EMBL" id="SEW03064.1"/>
    </source>
</evidence>
<feature type="domain" description="CNNM transmembrane" evidence="10">
    <location>
        <begin position="6"/>
        <end position="214"/>
    </location>
</feature>
<dbReference type="Proteomes" id="UP000198518">
    <property type="component" value="Unassembled WGS sequence"/>
</dbReference>
<feature type="domain" description="CBS" evidence="9">
    <location>
        <begin position="300"/>
        <end position="361"/>
    </location>
</feature>
<dbReference type="OrthoDB" id="213548at2157"/>
<dbReference type="Pfam" id="PF00571">
    <property type="entry name" value="CBS"/>
    <property type="match status" value="1"/>
</dbReference>
<evidence type="ECO:0000259" key="10">
    <source>
        <dbReference type="PROSITE" id="PS51846"/>
    </source>
</evidence>
<keyword evidence="6 8" id="KW-0472">Membrane</keyword>
<dbReference type="SUPFAM" id="SSF54631">
    <property type="entry name" value="CBS-domain pair"/>
    <property type="match status" value="1"/>
</dbReference>
<dbReference type="PANTHER" id="PTHR43099:SF5">
    <property type="entry name" value="HLYC_CORC FAMILY TRANSPORTER"/>
    <property type="match status" value="1"/>
</dbReference>
<dbReference type="RefSeq" id="WP_089668284.1">
    <property type="nucleotide sequence ID" value="NZ_FOJA01000001.1"/>
</dbReference>
<dbReference type="InterPro" id="IPR046342">
    <property type="entry name" value="CBS_dom_sf"/>
</dbReference>
<gene>
    <name evidence="11" type="ORF">SAMN04487945_1028</name>
</gene>
<evidence type="ECO:0000256" key="8">
    <source>
        <dbReference type="SAM" id="Phobius"/>
    </source>
</evidence>
<keyword evidence="5 8" id="KW-1133">Transmembrane helix</keyword>
<keyword evidence="12" id="KW-1185">Reference proteome</keyword>
<keyword evidence="7" id="KW-0129">CBS domain</keyword>
<evidence type="ECO:0000259" key="9">
    <source>
        <dbReference type="PROSITE" id="PS51371"/>
    </source>
</evidence>
<keyword evidence="3 8" id="KW-0812">Transmembrane</keyword>
<dbReference type="InterPro" id="IPR000644">
    <property type="entry name" value="CBS_dom"/>
</dbReference>
<keyword evidence="4" id="KW-0677">Repeat</keyword>
<evidence type="ECO:0000256" key="1">
    <source>
        <dbReference type="ARBA" id="ARBA00004651"/>
    </source>
</evidence>
<evidence type="ECO:0000256" key="7">
    <source>
        <dbReference type="PROSITE-ProRule" id="PRU00703"/>
    </source>
</evidence>
<feature type="transmembrane region" description="Helical" evidence="8">
    <location>
        <begin position="12"/>
        <end position="34"/>
    </location>
</feature>
<dbReference type="InterPro" id="IPR002550">
    <property type="entry name" value="CNNM"/>
</dbReference>
<dbReference type="CDD" id="cd04590">
    <property type="entry name" value="CBS_pair_CorC_HlyC_assoc"/>
    <property type="match status" value="1"/>
</dbReference>
<evidence type="ECO:0000256" key="6">
    <source>
        <dbReference type="ARBA" id="ARBA00023136"/>
    </source>
</evidence>
<dbReference type="Pfam" id="PF01595">
    <property type="entry name" value="CNNM"/>
    <property type="match status" value="1"/>
</dbReference>
<sequence length="368" mass="39824">MSTGEITPVTALRILGGIVLLAGNGFFVATEFALTRVRQFDESEFQETAGLRRAWEMTDRLEIYLTGCQLGITVCSVGLGVVAEPALAVLFAPVLELVGFGAASTATLSVLVALAVMNVAHLVLAEQAPTYLGVERAKTVANYCAPLHYWWTRTMSPIIRAGDYTAKAILSLVGVEMTRSWTEEEAEGEPPIDGRSDLRSRMGDLLSGTEIPDERREEVIGALDIDRIPVGDEAVPVDEVVAVSTTDDLETNLDRMADAPHVRYPLVGESMDDFRGVVYLPEVFRDLDDLRDGTLALEDVAHPPLVFDADMSVSDAIDRFQAERQELAFVTDPDSGSVVGMLTVTDALEAIAGDVEDPFDEAAEKSQS</sequence>
<proteinExistence type="predicted"/>